<feature type="region of interest" description="Disordered" evidence="1">
    <location>
        <begin position="1"/>
        <end position="87"/>
    </location>
</feature>
<proteinExistence type="predicted"/>
<dbReference type="RefSeq" id="XP_067473475.1">
    <property type="nucleotide sequence ID" value="XM_067618992.1"/>
</dbReference>
<gene>
    <name evidence="2" type="ORF">ASPBRDRAFT_138406</name>
</gene>
<evidence type="ECO:0000313" key="2">
    <source>
        <dbReference type="EMBL" id="OJJ66225.1"/>
    </source>
</evidence>
<evidence type="ECO:0000313" key="3">
    <source>
        <dbReference type="Proteomes" id="UP000184499"/>
    </source>
</evidence>
<feature type="compositionally biased region" description="Basic and acidic residues" evidence="1">
    <location>
        <begin position="28"/>
        <end position="37"/>
    </location>
</feature>
<dbReference type="OrthoDB" id="4502630at2759"/>
<dbReference type="OMA" id="FWYLVPN"/>
<evidence type="ECO:0000256" key="1">
    <source>
        <dbReference type="SAM" id="MobiDB-lite"/>
    </source>
</evidence>
<dbReference type="EMBL" id="KV878700">
    <property type="protein sequence ID" value="OJJ66225.1"/>
    <property type="molecule type" value="Genomic_DNA"/>
</dbReference>
<sequence>MPKKQSNPPRNDKIATNDAPGAHQSPTGRKESREPRARTRSSSPIRNEKTDSTACLTGVNPVLGLVGNSQDPEEETTMPPENGLDLEISAGDDEEKLSVGKGLNWYDVDGSRAIDYLPLDVDWWWKEIQTIFGRIDGWARNHTERKHTNLSLELKKDLISRLDGYCIQDDFDTIMSSLPRRLRNRCLTYLVHLYLAKECLSRLFTNPFWYLVPNPGHGDDTEELSTDAPGFGAQLFDLYQRISEADPAAAHLWRLWTTRFSHPKHKLGYDLIAHRDSMADRICQEILGEEPVRSLLRSADKGDLDRALVNLQEIFRSAAELSVKFSCHRSYVEFKTLNTLDPVFHHLSAEVELTEDYGKAGSQHCFDDRRILFLELPALYLCRSDQDHLHKRLLRKAVAFAEDVAGSS</sequence>
<dbReference type="Proteomes" id="UP000184499">
    <property type="component" value="Unassembled WGS sequence"/>
</dbReference>
<accession>A0A1L9U3H6</accession>
<dbReference type="AlphaFoldDB" id="A0A1L9U3H6"/>
<dbReference type="GeneID" id="93571480"/>
<reference evidence="3" key="1">
    <citation type="journal article" date="2017" name="Genome Biol.">
        <title>Comparative genomics reveals high biological diversity and specific adaptations in the industrially and medically important fungal genus Aspergillus.</title>
        <authorList>
            <person name="de Vries R.P."/>
            <person name="Riley R."/>
            <person name="Wiebenga A."/>
            <person name="Aguilar-Osorio G."/>
            <person name="Amillis S."/>
            <person name="Uchima C.A."/>
            <person name="Anderluh G."/>
            <person name="Asadollahi M."/>
            <person name="Askin M."/>
            <person name="Barry K."/>
            <person name="Battaglia E."/>
            <person name="Bayram O."/>
            <person name="Benocci T."/>
            <person name="Braus-Stromeyer S.A."/>
            <person name="Caldana C."/>
            <person name="Canovas D."/>
            <person name="Cerqueira G.C."/>
            <person name="Chen F."/>
            <person name="Chen W."/>
            <person name="Choi C."/>
            <person name="Clum A."/>
            <person name="Dos Santos R.A."/>
            <person name="Damasio A.R."/>
            <person name="Diallinas G."/>
            <person name="Emri T."/>
            <person name="Fekete E."/>
            <person name="Flipphi M."/>
            <person name="Freyberg S."/>
            <person name="Gallo A."/>
            <person name="Gournas C."/>
            <person name="Habgood R."/>
            <person name="Hainaut M."/>
            <person name="Harispe M.L."/>
            <person name="Henrissat B."/>
            <person name="Hilden K.S."/>
            <person name="Hope R."/>
            <person name="Hossain A."/>
            <person name="Karabika E."/>
            <person name="Karaffa L."/>
            <person name="Karanyi Z."/>
            <person name="Krasevec N."/>
            <person name="Kuo A."/>
            <person name="Kusch H."/>
            <person name="LaButti K."/>
            <person name="Lagendijk E.L."/>
            <person name="Lapidus A."/>
            <person name="Levasseur A."/>
            <person name="Lindquist E."/>
            <person name="Lipzen A."/>
            <person name="Logrieco A.F."/>
            <person name="MacCabe A."/>
            <person name="Maekelae M.R."/>
            <person name="Malavazi I."/>
            <person name="Melin P."/>
            <person name="Meyer V."/>
            <person name="Mielnichuk N."/>
            <person name="Miskei M."/>
            <person name="Molnar A.P."/>
            <person name="Mule G."/>
            <person name="Ngan C.Y."/>
            <person name="Orejas M."/>
            <person name="Orosz E."/>
            <person name="Ouedraogo J.P."/>
            <person name="Overkamp K.M."/>
            <person name="Park H.-S."/>
            <person name="Perrone G."/>
            <person name="Piumi F."/>
            <person name="Punt P.J."/>
            <person name="Ram A.F."/>
            <person name="Ramon A."/>
            <person name="Rauscher S."/>
            <person name="Record E."/>
            <person name="Riano-Pachon D.M."/>
            <person name="Robert V."/>
            <person name="Roehrig J."/>
            <person name="Ruller R."/>
            <person name="Salamov A."/>
            <person name="Salih N.S."/>
            <person name="Samson R.A."/>
            <person name="Sandor E."/>
            <person name="Sanguinetti M."/>
            <person name="Schuetze T."/>
            <person name="Sepcic K."/>
            <person name="Shelest E."/>
            <person name="Sherlock G."/>
            <person name="Sophianopoulou V."/>
            <person name="Squina F.M."/>
            <person name="Sun H."/>
            <person name="Susca A."/>
            <person name="Todd R.B."/>
            <person name="Tsang A."/>
            <person name="Unkles S.E."/>
            <person name="van de Wiele N."/>
            <person name="van Rossen-Uffink D."/>
            <person name="Oliveira J.V."/>
            <person name="Vesth T.C."/>
            <person name="Visser J."/>
            <person name="Yu J.-H."/>
            <person name="Zhou M."/>
            <person name="Andersen M.R."/>
            <person name="Archer D.B."/>
            <person name="Baker S.E."/>
            <person name="Benoit I."/>
            <person name="Brakhage A.A."/>
            <person name="Braus G.H."/>
            <person name="Fischer R."/>
            <person name="Frisvad J.C."/>
            <person name="Goldman G.H."/>
            <person name="Houbraken J."/>
            <person name="Oakley B."/>
            <person name="Pocsi I."/>
            <person name="Scazzocchio C."/>
            <person name="Seiboth B."/>
            <person name="vanKuyk P.A."/>
            <person name="Wortman J."/>
            <person name="Dyer P.S."/>
            <person name="Grigoriev I.V."/>
        </authorList>
    </citation>
    <scope>NUCLEOTIDE SEQUENCE [LARGE SCALE GENOMIC DNA]</scope>
    <source>
        <strain evidence="3">CBS 101740 / IMI 381727 / IBT 21946</strain>
    </source>
</reference>
<dbReference type="VEuPathDB" id="FungiDB:ASPBRDRAFT_138406"/>
<protein>
    <submittedName>
        <fullName evidence="2">Uncharacterized protein</fullName>
    </submittedName>
</protein>
<name>A0A1L9U3H6_ASPBC</name>
<organism evidence="2 3">
    <name type="scientific">Aspergillus brasiliensis (strain CBS 101740 / IMI 381727 / IBT 21946)</name>
    <dbReference type="NCBI Taxonomy" id="767769"/>
    <lineage>
        <taxon>Eukaryota</taxon>
        <taxon>Fungi</taxon>
        <taxon>Dikarya</taxon>
        <taxon>Ascomycota</taxon>
        <taxon>Pezizomycotina</taxon>
        <taxon>Eurotiomycetes</taxon>
        <taxon>Eurotiomycetidae</taxon>
        <taxon>Eurotiales</taxon>
        <taxon>Aspergillaceae</taxon>
        <taxon>Aspergillus</taxon>
        <taxon>Aspergillus subgen. Circumdati</taxon>
    </lineage>
</organism>
<keyword evidence="3" id="KW-1185">Reference proteome</keyword>